<keyword evidence="1" id="KW-0812">Transmembrane</keyword>
<proteinExistence type="predicted"/>
<evidence type="ECO:0000313" key="2">
    <source>
        <dbReference type="EMBL" id="SDK30960.1"/>
    </source>
</evidence>
<evidence type="ECO:0000256" key="1">
    <source>
        <dbReference type="SAM" id="Phobius"/>
    </source>
</evidence>
<dbReference type="AlphaFoldDB" id="A0A1G9AW95"/>
<feature type="transmembrane region" description="Helical" evidence="1">
    <location>
        <begin position="149"/>
        <end position="172"/>
    </location>
</feature>
<gene>
    <name evidence="2" type="ORF">SAMN05216257_102283</name>
</gene>
<dbReference type="STRING" id="990712.SAMN05216257_102283"/>
<reference evidence="3" key="1">
    <citation type="submission" date="2016-10" db="EMBL/GenBank/DDBJ databases">
        <authorList>
            <person name="Varghese N."/>
            <person name="Submissions S."/>
        </authorList>
    </citation>
    <scope>NUCLEOTIDE SEQUENCE [LARGE SCALE GENOMIC DNA]</scope>
    <source>
        <strain evidence="3">CGMCC 1.10789</strain>
    </source>
</reference>
<keyword evidence="3" id="KW-1185">Reference proteome</keyword>
<protein>
    <recommendedName>
        <fullName evidence="4">MAPEG family protein</fullName>
    </recommendedName>
</protein>
<feature type="transmembrane region" description="Helical" evidence="1">
    <location>
        <begin position="42"/>
        <end position="68"/>
    </location>
</feature>
<dbReference type="EMBL" id="FNFV01000002">
    <property type="protein sequence ID" value="SDK30960.1"/>
    <property type="molecule type" value="Genomic_DNA"/>
</dbReference>
<keyword evidence="1" id="KW-1133">Transmembrane helix</keyword>
<evidence type="ECO:0000313" key="3">
    <source>
        <dbReference type="Proteomes" id="UP000199328"/>
    </source>
</evidence>
<name>A0A1G9AW95_9RHOB</name>
<feature type="transmembrane region" description="Helical" evidence="1">
    <location>
        <begin position="120"/>
        <end position="137"/>
    </location>
</feature>
<dbReference type="Proteomes" id="UP000199328">
    <property type="component" value="Unassembled WGS sequence"/>
</dbReference>
<organism evidence="2 3">
    <name type="scientific">Meinhardsimonia xiamenensis</name>
    <dbReference type="NCBI Taxonomy" id="990712"/>
    <lineage>
        <taxon>Bacteria</taxon>
        <taxon>Pseudomonadati</taxon>
        <taxon>Pseudomonadota</taxon>
        <taxon>Alphaproteobacteria</taxon>
        <taxon>Rhodobacterales</taxon>
        <taxon>Paracoccaceae</taxon>
        <taxon>Meinhardsimonia</taxon>
    </lineage>
</organism>
<sequence>MAGRSGAEGAGRAARALGAGAGIVLAIAEVWAGVALLNLPVYSLLATLAFAFLAPGLILAAMLGWLAAGRFADDVHPSQPPAPGSRRAIDAHVLAETVALTVMALALWPPLAYLLVGDGPGVVVALGLGLALARIAAWAGCHLSPGLRAFGFAASYFPTLVAMLWAGAGWLARLAQ</sequence>
<dbReference type="OrthoDB" id="582367at2"/>
<evidence type="ECO:0008006" key="4">
    <source>
        <dbReference type="Google" id="ProtNLM"/>
    </source>
</evidence>
<keyword evidence="1" id="KW-0472">Membrane</keyword>
<feature type="transmembrane region" description="Helical" evidence="1">
    <location>
        <begin position="89"/>
        <end position="108"/>
    </location>
</feature>
<dbReference type="RefSeq" id="WP_092498946.1">
    <property type="nucleotide sequence ID" value="NZ_FNFV01000002.1"/>
</dbReference>
<accession>A0A1G9AW95</accession>